<proteinExistence type="predicted"/>
<evidence type="ECO:0000313" key="1">
    <source>
        <dbReference type="EMBL" id="CCA23558.1"/>
    </source>
</evidence>
<protein>
    <submittedName>
        <fullName evidence="1">AlNc14C198G8620 protein</fullName>
    </submittedName>
</protein>
<reference evidence="1" key="2">
    <citation type="submission" date="2011-02" db="EMBL/GenBank/DDBJ databases">
        <authorList>
            <person name="MacLean D."/>
        </authorList>
    </citation>
    <scope>NUCLEOTIDE SEQUENCE</scope>
</reference>
<dbReference type="HOGENOM" id="CLU_2836543_0_0_1"/>
<sequence length="66" mass="7833">MNVVMQLWLHLKSILRLRKPCLQKIFSNSNIFIGIRITRHRLNLLSYKAGSEAHEENVIFLVNFHM</sequence>
<dbReference type="EMBL" id="FR824243">
    <property type="protein sequence ID" value="CCA23558.1"/>
    <property type="molecule type" value="Genomic_DNA"/>
</dbReference>
<dbReference type="AlphaFoldDB" id="F0WQF0"/>
<accession>F0WQF0</accession>
<name>F0WQF0_9STRA</name>
<reference evidence="1" key="1">
    <citation type="journal article" date="2011" name="PLoS Biol.">
        <title>Gene gain and loss during evolution of obligate parasitism in the white rust pathogen of Arabidopsis thaliana.</title>
        <authorList>
            <person name="Kemen E."/>
            <person name="Gardiner A."/>
            <person name="Schultz-Larsen T."/>
            <person name="Kemen A.C."/>
            <person name="Balmuth A.L."/>
            <person name="Robert-Seilaniantz A."/>
            <person name="Bailey K."/>
            <person name="Holub E."/>
            <person name="Studholme D.J."/>
            <person name="Maclean D."/>
            <person name="Jones J.D."/>
        </authorList>
    </citation>
    <scope>NUCLEOTIDE SEQUENCE</scope>
</reference>
<organism evidence="1">
    <name type="scientific">Albugo laibachii Nc14</name>
    <dbReference type="NCBI Taxonomy" id="890382"/>
    <lineage>
        <taxon>Eukaryota</taxon>
        <taxon>Sar</taxon>
        <taxon>Stramenopiles</taxon>
        <taxon>Oomycota</taxon>
        <taxon>Peronosporomycetes</taxon>
        <taxon>Albuginales</taxon>
        <taxon>Albuginaceae</taxon>
        <taxon>Albugo</taxon>
    </lineage>
</organism>
<gene>
    <name evidence="1" type="primary">AlNc14C198G8620</name>
    <name evidence="1" type="ORF">ALNC14_097020</name>
</gene>